<evidence type="ECO:0000313" key="7">
    <source>
        <dbReference type="EMBL" id="PNX98777.1"/>
    </source>
</evidence>
<dbReference type="PANTHER" id="PTHR30618">
    <property type="entry name" value="NCS1 FAMILY PURINE/PYRIMIDINE TRANSPORTER"/>
    <property type="match status" value="1"/>
</dbReference>
<comment type="caution">
    <text evidence="7">The sequence shown here is derived from an EMBL/GenBank/DDBJ whole genome shotgun (WGS) entry which is preliminary data.</text>
</comment>
<proteinExistence type="inferred from homology"/>
<feature type="transmembrane region" description="Helical" evidence="6">
    <location>
        <begin position="282"/>
        <end position="310"/>
    </location>
</feature>
<dbReference type="GO" id="GO:0005886">
    <property type="term" value="C:plasma membrane"/>
    <property type="evidence" value="ECO:0007669"/>
    <property type="project" value="TreeGrafter"/>
</dbReference>
<comment type="subcellular location">
    <subcellularLocation>
        <location evidence="1">Membrane</location>
        <topology evidence="1">Multi-pass membrane protein</topology>
    </subcellularLocation>
</comment>
<protein>
    <submittedName>
        <fullName evidence="7">Putative allantoin permease-like protein</fullName>
    </submittedName>
</protein>
<evidence type="ECO:0000256" key="1">
    <source>
        <dbReference type="ARBA" id="ARBA00004141"/>
    </source>
</evidence>
<evidence type="ECO:0000256" key="3">
    <source>
        <dbReference type="ARBA" id="ARBA00022692"/>
    </source>
</evidence>
<feature type="transmembrane region" description="Helical" evidence="6">
    <location>
        <begin position="209"/>
        <end position="230"/>
    </location>
</feature>
<dbReference type="GO" id="GO:0015205">
    <property type="term" value="F:nucleobase transmembrane transporter activity"/>
    <property type="evidence" value="ECO:0007669"/>
    <property type="project" value="TreeGrafter"/>
</dbReference>
<evidence type="ECO:0000256" key="6">
    <source>
        <dbReference type="SAM" id="Phobius"/>
    </source>
</evidence>
<dbReference type="Proteomes" id="UP000236291">
    <property type="component" value="Unassembled WGS sequence"/>
</dbReference>
<dbReference type="InterPro" id="IPR045225">
    <property type="entry name" value="Uracil/uridine/allantoin_perm"/>
</dbReference>
<sequence length="333" mass="36424">MVSNCLNLRVSSSHPNIFLANSKNPKLSKSNSLTLSPSTKLNKTNHVLNHSMSYNVSMRYSNSKVHFSSPKFEIEPDPTLINDDLKPTTPSQRTFSGLEMASLWVGLVVGVPSYYLAGSLVDLGMAWWQGIATVVAANMILFVPLVLTGHPGTRYGISFPVLARSSFGIHGAHIPTLLRALVGCGWYGIETWIGAPANALVNLSPMLFTFRRGAILTAFLGIVFQPWKLLKSSESFVYTWLVGYSALMGPIGGIILVDYYLVKKTNLSVEDLYSRNPYGAYYYSRGFNVAAILALVVGIIPVIPGLFYWITSSLRSKPDESAAVGDSLLHNPK</sequence>
<dbReference type="Gene3D" id="1.10.4160.10">
    <property type="entry name" value="Hydantoin permease"/>
    <property type="match status" value="2"/>
</dbReference>
<feature type="transmembrane region" description="Helical" evidence="6">
    <location>
        <begin position="127"/>
        <end position="147"/>
    </location>
</feature>
<comment type="similarity">
    <text evidence="2">Belongs to the purine-cytosine permease (2.A.39) family.</text>
</comment>
<organism evidence="7 8">
    <name type="scientific">Trifolium pratense</name>
    <name type="common">Red clover</name>
    <dbReference type="NCBI Taxonomy" id="57577"/>
    <lineage>
        <taxon>Eukaryota</taxon>
        <taxon>Viridiplantae</taxon>
        <taxon>Streptophyta</taxon>
        <taxon>Embryophyta</taxon>
        <taxon>Tracheophyta</taxon>
        <taxon>Spermatophyta</taxon>
        <taxon>Magnoliopsida</taxon>
        <taxon>eudicotyledons</taxon>
        <taxon>Gunneridae</taxon>
        <taxon>Pentapetalae</taxon>
        <taxon>rosids</taxon>
        <taxon>fabids</taxon>
        <taxon>Fabales</taxon>
        <taxon>Fabaceae</taxon>
        <taxon>Papilionoideae</taxon>
        <taxon>50 kb inversion clade</taxon>
        <taxon>NPAAA clade</taxon>
        <taxon>Hologalegina</taxon>
        <taxon>IRL clade</taxon>
        <taxon>Trifolieae</taxon>
        <taxon>Trifolium</taxon>
    </lineage>
</organism>
<keyword evidence="3 6" id="KW-0812">Transmembrane</keyword>
<dbReference type="STRING" id="57577.A0A2K3N6U1"/>
<evidence type="ECO:0000256" key="5">
    <source>
        <dbReference type="ARBA" id="ARBA00023136"/>
    </source>
</evidence>
<accession>A0A2K3N6U1</accession>
<dbReference type="AlphaFoldDB" id="A0A2K3N6U1"/>
<evidence type="ECO:0000313" key="8">
    <source>
        <dbReference type="Proteomes" id="UP000236291"/>
    </source>
</evidence>
<dbReference type="Pfam" id="PF02133">
    <property type="entry name" value="Transp_cyt_pur"/>
    <property type="match status" value="1"/>
</dbReference>
<evidence type="ECO:0000256" key="4">
    <source>
        <dbReference type="ARBA" id="ARBA00022989"/>
    </source>
</evidence>
<dbReference type="PANTHER" id="PTHR30618:SF0">
    <property type="entry name" value="PURINE-URACIL PERMEASE NCS1"/>
    <property type="match status" value="1"/>
</dbReference>
<evidence type="ECO:0000256" key="2">
    <source>
        <dbReference type="ARBA" id="ARBA00008974"/>
    </source>
</evidence>
<dbReference type="InterPro" id="IPR001248">
    <property type="entry name" value="Pur-cyt_permease"/>
</dbReference>
<feature type="transmembrane region" description="Helical" evidence="6">
    <location>
        <begin position="101"/>
        <end position="121"/>
    </location>
</feature>
<name>A0A2K3N6U1_TRIPR</name>
<reference evidence="7 8" key="1">
    <citation type="journal article" date="2014" name="Am. J. Bot.">
        <title>Genome assembly and annotation for red clover (Trifolium pratense; Fabaceae).</title>
        <authorList>
            <person name="Istvanek J."/>
            <person name="Jaros M."/>
            <person name="Krenek A."/>
            <person name="Repkova J."/>
        </authorList>
    </citation>
    <scope>NUCLEOTIDE SEQUENCE [LARGE SCALE GENOMIC DNA]</scope>
    <source>
        <strain evidence="8">cv. Tatra</strain>
        <tissue evidence="7">Young leaves</tissue>
    </source>
</reference>
<keyword evidence="4 6" id="KW-1133">Transmembrane helix</keyword>
<feature type="transmembrane region" description="Helical" evidence="6">
    <location>
        <begin position="237"/>
        <end position="262"/>
    </location>
</feature>
<dbReference type="EMBL" id="ASHM01017026">
    <property type="protein sequence ID" value="PNX98777.1"/>
    <property type="molecule type" value="Genomic_DNA"/>
</dbReference>
<keyword evidence="5 6" id="KW-0472">Membrane</keyword>
<reference evidence="7 8" key="2">
    <citation type="journal article" date="2017" name="Front. Plant Sci.">
        <title>Gene Classification and Mining of Molecular Markers Useful in Red Clover (Trifolium pratense) Breeding.</title>
        <authorList>
            <person name="Istvanek J."/>
            <person name="Dluhosova J."/>
            <person name="Dluhos P."/>
            <person name="Patkova L."/>
            <person name="Nedelnik J."/>
            <person name="Repkova J."/>
        </authorList>
    </citation>
    <scope>NUCLEOTIDE SEQUENCE [LARGE SCALE GENOMIC DNA]</scope>
    <source>
        <strain evidence="8">cv. Tatra</strain>
        <tissue evidence="7">Young leaves</tissue>
    </source>
</reference>
<gene>
    <name evidence="7" type="ORF">L195_g022034</name>
</gene>